<dbReference type="InterPro" id="IPR017932">
    <property type="entry name" value="GATase_2_dom"/>
</dbReference>
<dbReference type="Proteomes" id="UP001149140">
    <property type="component" value="Unassembled WGS sequence"/>
</dbReference>
<dbReference type="Gene3D" id="3.60.20.10">
    <property type="entry name" value="Glutamine Phosphoribosylpyrophosphate, subunit 1, domain 1"/>
    <property type="match status" value="1"/>
</dbReference>
<accession>A0A9X3MMK5</accession>
<comment type="caution">
    <text evidence="3">The sequence shown here is derived from an EMBL/GenBank/DDBJ whole genome shotgun (WGS) entry which is preliminary data.</text>
</comment>
<evidence type="ECO:0000259" key="2">
    <source>
        <dbReference type="PROSITE" id="PS51278"/>
    </source>
</evidence>
<keyword evidence="1 3" id="KW-0315">Glutamine amidotransferase</keyword>
<dbReference type="InterPro" id="IPR026869">
    <property type="entry name" value="EgtC-like"/>
</dbReference>
<dbReference type="Pfam" id="PF13230">
    <property type="entry name" value="GATase_4"/>
    <property type="match status" value="1"/>
</dbReference>
<feature type="domain" description="Glutamine amidotransferase type-2" evidence="2">
    <location>
        <begin position="2"/>
        <end position="242"/>
    </location>
</feature>
<evidence type="ECO:0000313" key="3">
    <source>
        <dbReference type="EMBL" id="MDA0158937.1"/>
    </source>
</evidence>
<proteinExistence type="predicted"/>
<name>A0A9X3MMK5_9ACTN</name>
<dbReference type="InterPro" id="IPR052373">
    <property type="entry name" value="Gamma-glu_amide_hydrolase"/>
</dbReference>
<gene>
    <name evidence="3" type="ORF">OM076_01570</name>
</gene>
<reference evidence="3" key="1">
    <citation type="submission" date="2022-10" db="EMBL/GenBank/DDBJ databases">
        <title>The WGS of Solirubrobacter ginsenosidimutans DSM 21036.</title>
        <authorList>
            <person name="Jiang Z."/>
        </authorList>
    </citation>
    <scope>NUCLEOTIDE SEQUENCE</scope>
    <source>
        <strain evidence="3">DSM 21036</strain>
    </source>
</reference>
<dbReference type="PANTHER" id="PTHR43187:SF1">
    <property type="entry name" value="GLUTAMINE AMIDOTRANSFERASE DUG3-RELATED"/>
    <property type="match status" value="1"/>
</dbReference>
<dbReference type="EMBL" id="JAPDOD010000001">
    <property type="protein sequence ID" value="MDA0158937.1"/>
    <property type="molecule type" value="Genomic_DNA"/>
</dbReference>
<protein>
    <submittedName>
        <fullName evidence="3">Class II glutamine amidotransferase</fullName>
    </submittedName>
</protein>
<dbReference type="PANTHER" id="PTHR43187">
    <property type="entry name" value="GLUTAMINE AMIDOTRANSFERASE DUG3-RELATED"/>
    <property type="match status" value="1"/>
</dbReference>
<evidence type="ECO:0000256" key="1">
    <source>
        <dbReference type="ARBA" id="ARBA00022962"/>
    </source>
</evidence>
<dbReference type="PROSITE" id="PS51278">
    <property type="entry name" value="GATASE_TYPE_2"/>
    <property type="match status" value="1"/>
</dbReference>
<keyword evidence="4" id="KW-1185">Reference proteome</keyword>
<dbReference type="AlphaFoldDB" id="A0A9X3MMK5"/>
<dbReference type="InterPro" id="IPR029055">
    <property type="entry name" value="Ntn_hydrolases_N"/>
</dbReference>
<organism evidence="3 4">
    <name type="scientific">Solirubrobacter ginsenosidimutans</name>
    <dbReference type="NCBI Taxonomy" id="490573"/>
    <lineage>
        <taxon>Bacteria</taxon>
        <taxon>Bacillati</taxon>
        <taxon>Actinomycetota</taxon>
        <taxon>Thermoleophilia</taxon>
        <taxon>Solirubrobacterales</taxon>
        <taxon>Solirubrobacteraceae</taxon>
        <taxon>Solirubrobacter</taxon>
    </lineage>
</organism>
<dbReference type="SUPFAM" id="SSF56235">
    <property type="entry name" value="N-terminal nucleophile aminohydrolases (Ntn hydrolases)"/>
    <property type="match status" value="1"/>
</dbReference>
<dbReference type="CDD" id="cd01908">
    <property type="entry name" value="YafJ"/>
    <property type="match status" value="1"/>
</dbReference>
<sequence length="283" mass="30666">MCRWMAWLGQPVLIEELLFNTQHGIVDQSLHSRMGAEPTNGDGFGLGWYGSGEGPGLYHSVAPAWGDANLRELAGHIESPLFMAHVRAAIGSAVQPTNCHPFRHENWLFVHNGYIGGLHAVRRDLMLAIEPGLFADVQGSTDTEVVFHVALTFGLREDPIGALERTVGLIEAVAEQHGIPDAVQGTFGVSDGSTLWAVRYATQGPARTLFASSDADAIKRLHPDNPRFARLSAEDRLIVSEPFSDLPGLWHEIPQSSAVTVRHGGVLEHQAFTPRVPVSAAHA</sequence>
<evidence type="ECO:0000313" key="4">
    <source>
        <dbReference type="Proteomes" id="UP001149140"/>
    </source>
</evidence>